<protein>
    <submittedName>
        <fullName evidence="1">Uncharacterized protein</fullName>
    </submittedName>
</protein>
<comment type="caution">
    <text evidence="1">The sequence shown here is derived from an EMBL/GenBank/DDBJ whole genome shotgun (WGS) entry which is preliminary data.</text>
</comment>
<dbReference type="EMBL" id="BARS01030959">
    <property type="protein sequence ID" value="GAG27170.1"/>
    <property type="molecule type" value="Genomic_DNA"/>
</dbReference>
<organism evidence="1">
    <name type="scientific">marine sediment metagenome</name>
    <dbReference type="NCBI Taxonomy" id="412755"/>
    <lineage>
        <taxon>unclassified sequences</taxon>
        <taxon>metagenomes</taxon>
        <taxon>ecological metagenomes</taxon>
    </lineage>
</organism>
<proteinExistence type="predicted"/>
<reference evidence="1" key="1">
    <citation type="journal article" date="2014" name="Front. Microbiol.">
        <title>High frequency of phylogenetically diverse reductive dehalogenase-homologous genes in deep subseafloor sedimentary metagenomes.</title>
        <authorList>
            <person name="Kawai M."/>
            <person name="Futagami T."/>
            <person name="Toyoda A."/>
            <person name="Takaki Y."/>
            <person name="Nishi S."/>
            <person name="Hori S."/>
            <person name="Arai W."/>
            <person name="Tsubouchi T."/>
            <person name="Morono Y."/>
            <person name="Uchiyama I."/>
            <person name="Ito T."/>
            <person name="Fujiyama A."/>
            <person name="Inagaki F."/>
            <person name="Takami H."/>
        </authorList>
    </citation>
    <scope>NUCLEOTIDE SEQUENCE</scope>
    <source>
        <strain evidence="1">Expedition CK06-06</strain>
    </source>
</reference>
<accession>X0W960</accession>
<evidence type="ECO:0000313" key="1">
    <source>
        <dbReference type="EMBL" id="GAG27170.1"/>
    </source>
</evidence>
<name>X0W960_9ZZZZ</name>
<sequence length="76" mass="8232">MPDSTVNAVEKIAQACDVQQPCGSIGPGRFKQDVVRLVPAQDVIDEVCRHRHLPACFLAAWVPALNETGDNGHLPE</sequence>
<dbReference type="AlphaFoldDB" id="X0W960"/>
<gene>
    <name evidence="1" type="ORF">S01H1_48219</name>
</gene>